<gene>
    <name evidence="1" type="ORF">PSTT_03206</name>
</gene>
<dbReference type="VEuPathDB" id="FungiDB:PSTT_03206"/>
<dbReference type="VEuPathDB" id="FungiDB:PSHT_05082"/>
<reference evidence="1" key="1">
    <citation type="submission" date="2017-12" db="EMBL/GenBank/DDBJ databases">
        <title>Gene loss provides genomic basis for host adaptation in cereal stripe rust fungi.</title>
        <authorList>
            <person name="Xia C."/>
        </authorList>
    </citation>
    <scope>NUCLEOTIDE SEQUENCE [LARGE SCALE GENOMIC DNA]</scope>
    <source>
        <strain evidence="1">93-210</strain>
    </source>
</reference>
<proteinExistence type="predicted"/>
<dbReference type="Proteomes" id="UP000239156">
    <property type="component" value="Unassembled WGS sequence"/>
</dbReference>
<dbReference type="AlphaFoldDB" id="A0A2S4VX89"/>
<accession>A0A2S4VX89</accession>
<organism evidence="1 2">
    <name type="scientific">Puccinia striiformis</name>
    <dbReference type="NCBI Taxonomy" id="27350"/>
    <lineage>
        <taxon>Eukaryota</taxon>
        <taxon>Fungi</taxon>
        <taxon>Dikarya</taxon>
        <taxon>Basidiomycota</taxon>
        <taxon>Pucciniomycotina</taxon>
        <taxon>Pucciniomycetes</taxon>
        <taxon>Pucciniales</taxon>
        <taxon>Pucciniaceae</taxon>
        <taxon>Puccinia</taxon>
    </lineage>
</organism>
<comment type="caution">
    <text evidence="1">The sequence shown here is derived from an EMBL/GenBank/DDBJ whole genome shotgun (WGS) entry which is preliminary data.</text>
</comment>
<name>A0A2S4VX89_9BASI</name>
<evidence type="ECO:0000313" key="1">
    <source>
        <dbReference type="EMBL" id="POW14116.1"/>
    </source>
</evidence>
<evidence type="ECO:0000313" key="2">
    <source>
        <dbReference type="Proteomes" id="UP000239156"/>
    </source>
</evidence>
<dbReference type="EMBL" id="PKSL01000020">
    <property type="protein sequence ID" value="POW14116.1"/>
    <property type="molecule type" value="Genomic_DNA"/>
</dbReference>
<protein>
    <submittedName>
        <fullName evidence="1">Uncharacterized protein</fullName>
    </submittedName>
</protein>
<keyword evidence="2" id="KW-1185">Reference proteome</keyword>
<sequence length="144" mass="16320">MSGPGRLRKLEEFKGSANAECSSILMRLERVRHTCSMGSGSLVSKCMNGRQWGKLRKIHIRVRKFADMRSIAIGRDVLSAHIFAFLPSRSSTRLNRNLRDHAGMRSSECRRGAHPVTRSARQRNQNHQIYAGSRLVPSRAHLQL</sequence>